<name>A0A7W9GLY3_9ACTN</name>
<dbReference type="PANTHER" id="PTHR30146">
    <property type="entry name" value="LACI-RELATED TRANSCRIPTIONAL REPRESSOR"/>
    <property type="match status" value="1"/>
</dbReference>
<evidence type="ECO:0000313" key="7">
    <source>
        <dbReference type="Proteomes" id="UP000542813"/>
    </source>
</evidence>
<dbReference type="InterPro" id="IPR046335">
    <property type="entry name" value="LacI/GalR-like_sensor"/>
</dbReference>
<dbReference type="AlphaFoldDB" id="A0A7W9GLY3"/>
<dbReference type="InterPro" id="IPR028082">
    <property type="entry name" value="Peripla_BP_I"/>
</dbReference>
<keyword evidence="4" id="KW-0804">Transcription</keyword>
<dbReference type="PROSITE" id="PS00356">
    <property type="entry name" value="HTH_LACI_1"/>
    <property type="match status" value="1"/>
</dbReference>
<dbReference type="PROSITE" id="PS50932">
    <property type="entry name" value="HTH_LACI_2"/>
    <property type="match status" value="1"/>
</dbReference>
<evidence type="ECO:0000256" key="4">
    <source>
        <dbReference type="ARBA" id="ARBA00023163"/>
    </source>
</evidence>
<dbReference type="InterPro" id="IPR010982">
    <property type="entry name" value="Lambda_DNA-bd_dom_sf"/>
</dbReference>
<dbReference type="GO" id="GO:0000976">
    <property type="term" value="F:transcription cis-regulatory region binding"/>
    <property type="evidence" value="ECO:0007669"/>
    <property type="project" value="TreeGrafter"/>
</dbReference>
<reference evidence="6 7" key="1">
    <citation type="submission" date="2020-08" db="EMBL/GenBank/DDBJ databases">
        <title>Sequencing the genomes of 1000 actinobacteria strains.</title>
        <authorList>
            <person name="Klenk H.-P."/>
        </authorList>
    </citation>
    <scope>NUCLEOTIDE SEQUENCE [LARGE SCALE GENOMIC DNA]</scope>
    <source>
        <strain evidence="6 7">DSM 102122</strain>
    </source>
</reference>
<dbReference type="EMBL" id="JACHMM010000001">
    <property type="protein sequence ID" value="MBB5786302.1"/>
    <property type="molecule type" value="Genomic_DNA"/>
</dbReference>
<keyword evidence="2" id="KW-0805">Transcription regulation</keyword>
<gene>
    <name evidence="6" type="ORF">HD601_000877</name>
</gene>
<evidence type="ECO:0000256" key="3">
    <source>
        <dbReference type="ARBA" id="ARBA00023125"/>
    </source>
</evidence>
<dbReference type="PRINTS" id="PR00036">
    <property type="entry name" value="HTHLACI"/>
</dbReference>
<dbReference type="PANTHER" id="PTHR30146:SF148">
    <property type="entry name" value="HTH-TYPE TRANSCRIPTIONAL REPRESSOR PURR-RELATED"/>
    <property type="match status" value="1"/>
</dbReference>
<dbReference type="SUPFAM" id="SSF47413">
    <property type="entry name" value="lambda repressor-like DNA-binding domains"/>
    <property type="match status" value="1"/>
</dbReference>
<organism evidence="6 7">
    <name type="scientific">Jiangella mangrovi</name>
    <dbReference type="NCBI Taxonomy" id="1524084"/>
    <lineage>
        <taxon>Bacteria</taxon>
        <taxon>Bacillati</taxon>
        <taxon>Actinomycetota</taxon>
        <taxon>Actinomycetes</taxon>
        <taxon>Jiangellales</taxon>
        <taxon>Jiangellaceae</taxon>
        <taxon>Jiangella</taxon>
    </lineage>
</organism>
<dbReference type="GO" id="GO:0003700">
    <property type="term" value="F:DNA-binding transcription factor activity"/>
    <property type="evidence" value="ECO:0007669"/>
    <property type="project" value="TreeGrafter"/>
</dbReference>
<feature type="domain" description="HTH lacI-type" evidence="5">
    <location>
        <begin position="2"/>
        <end position="56"/>
    </location>
</feature>
<evidence type="ECO:0000259" key="5">
    <source>
        <dbReference type="PROSITE" id="PS50932"/>
    </source>
</evidence>
<dbReference type="Pfam" id="PF13377">
    <property type="entry name" value="Peripla_BP_3"/>
    <property type="match status" value="1"/>
</dbReference>
<dbReference type="InterPro" id="IPR000843">
    <property type="entry name" value="HTH_LacI"/>
</dbReference>
<dbReference type="SMART" id="SM00354">
    <property type="entry name" value="HTH_LACI"/>
    <property type="match status" value="1"/>
</dbReference>
<dbReference type="SUPFAM" id="SSF53822">
    <property type="entry name" value="Periplasmic binding protein-like I"/>
    <property type="match status" value="1"/>
</dbReference>
<sequence length="339" mass="36126">MVTIYDVARHAGVSAATVSRVLNGHVKVDPVLAGRVTDAVAQLGYRRNAVARNLRTSQTTLWAVIVSDVQNPFFTSMVRGIEDVALSAGYSVVLCNSDENPEKESNYIAAALAERMAGVVISPSSHRVDDVELLLQAGCPVVVIDRELAGISTDTVLVDNEHGAQIGTTHLADQGFRRIACIAGPRWLSTATQRLDGYGKALRAAGLPVDPALVRHADFRERGGYEAMASLLDDNAAAPPDAVFAANNLMTIGAMECLVERGIAVPSDVAIVGFDAIPWADLIRPTLTTVAQPTYEVGRRAAQLLVKRLAGPAEEPTHVVLPTALQIRASSIRVTARPR</sequence>
<keyword evidence="7" id="KW-1185">Reference proteome</keyword>
<evidence type="ECO:0000313" key="6">
    <source>
        <dbReference type="EMBL" id="MBB5786302.1"/>
    </source>
</evidence>
<protein>
    <submittedName>
        <fullName evidence="6">LacI family transcriptional regulator</fullName>
    </submittedName>
</protein>
<dbReference type="CDD" id="cd06267">
    <property type="entry name" value="PBP1_LacI_sugar_binding-like"/>
    <property type="match status" value="1"/>
</dbReference>
<comment type="caution">
    <text evidence="6">The sequence shown here is derived from an EMBL/GenBank/DDBJ whole genome shotgun (WGS) entry which is preliminary data.</text>
</comment>
<proteinExistence type="predicted"/>
<keyword evidence="3" id="KW-0238">DNA-binding</keyword>
<dbReference type="RefSeq" id="WP_184819691.1">
    <property type="nucleotide sequence ID" value="NZ_JACHMM010000001.1"/>
</dbReference>
<evidence type="ECO:0000256" key="1">
    <source>
        <dbReference type="ARBA" id="ARBA00022491"/>
    </source>
</evidence>
<keyword evidence="1" id="KW-0678">Repressor</keyword>
<dbReference type="Gene3D" id="1.10.260.40">
    <property type="entry name" value="lambda repressor-like DNA-binding domains"/>
    <property type="match status" value="1"/>
</dbReference>
<evidence type="ECO:0000256" key="2">
    <source>
        <dbReference type="ARBA" id="ARBA00023015"/>
    </source>
</evidence>
<accession>A0A7W9GLY3</accession>
<dbReference type="Gene3D" id="3.40.50.2300">
    <property type="match status" value="2"/>
</dbReference>
<dbReference type="CDD" id="cd01392">
    <property type="entry name" value="HTH_LacI"/>
    <property type="match status" value="1"/>
</dbReference>
<dbReference type="Pfam" id="PF00356">
    <property type="entry name" value="LacI"/>
    <property type="match status" value="1"/>
</dbReference>
<dbReference type="Proteomes" id="UP000542813">
    <property type="component" value="Unassembled WGS sequence"/>
</dbReference>